<comment type="caution">
    <text evidence="1">The sequence shown here is derived from an EMBL/GenBank/DDBJ whole genome shotgun (WGS) entry which is preliminary data.</text>
</comment>
<proteinExistence type="predicted"/>
<accession>A0ABR3CXG4</accession>
<keyword evidence="2" id="KW-1185">Reference proteome</keyword>
<dbReference type="Proteomes" id="UP001430584">
    <property type="component" value="Unassembled WGS sequence"/>
</dbReference>
<protein>
    <submittedName>
        <fullName evidence="1">Uncharacterized protein</fullName>
    </submittedName>
</protein>
<name>A0ABR3CXG4_9PEZI</name>
<evidence type="ECO:0000313" key="1">
    <source>
        <dbReference type="EMBL" id="KAL0264715.1"/>
    </source>
</evidence>
<dbReference type="EMBL" id="JAJVCZ030000001">
    <property type="protein sequence ID" value="KAL0264715.1"/>
    <property type="molecule type" value="Genomic_DNA"/>
</dbReference>
<dbReference type="GeneID" id="92004751"/>
<organism evidence="1 2">
    <name type="scientific">Diplodia seriata</name>
    <dbReference type="NCBI Taxonomy" id="420778"/>
    <lineage>
        <taxon>Eukaryota</taxon>
        <taxon>Fungi</taxon>
        <taxon>Dikarya</taxon>
        <taxon>Ascomycota</taxon>
        <taxon>Pezizomycotina</taxon>
        <taxon>Dothideomycetes</taxon>
        <taxon>Dothideomycetes incertae sedis</taxon>
        <taxon>Botryosphaeriales</taxon>
        <taxon>Botryosphaeriaceae</taxon>
        <taxon>Diplodia</taxon>
    </lineage>
</organism>
<sequence length="269" mass="30048">MPATRTLILTTLAVAPPAYYIYTTINRLEASYPRLRPEAQHSTAALRSPAFPVTDHTPHVDIYGARVPAKALHGRHALDGRALSPEEAWATLFLESPALRLEGKVLGSFAHGAGDAGERGFHPRQRLLNGLFEVVRPPSPSSSSSTASRFLRPIAALNQPQPLLVRWAFPPQAVGFFHKAAVDWGYPWRLMSGGRQEFAVGEPDGDGMVEVRYACAQDYERVADEGHKQKTIPEWWLRLHRVYAMWLLDERVEALKKRAAEEERREGGL</sequence>
<dbReference type="RefSeq" id="XP_066637455.1">
    <property type="nucleotide sequence ID" value="XM_066772176.1"/>
</dbReference>
<reference evidence="1 2" key="1">
    <citation type="submission" date="2024-02" db="EMBL/GenBank/DDBJ databases">
        <title>De novo assembly and annotation of 12 fungi associated with fruit tree decline syndrome in Ontario, Canada.</title>
        <authorList>
            <person name="Sulman M."/>
            <person name="Ellouze W."/>
            <person name="Ilyukhin E."/>
        </authorList>
    </citation>
    <scope>NUCLEOTIDE SEQUENCE [LARGE SCALE GENOMIC DNA]</scope>
    <source>
        <strain evidence="1 2">FDS-637</strain>
    </source>
</reference>
<evidence type="ECO:0000313" key="2">
    <source>
        <dbReference type="Proteomes" id="UP001430584"/>
    </source>
</evidence>
<gene>
    <name evidence="1" type="ORF">SLS55_000666</name>
</gene>